<dbReference type="EMBL" id="JAWSTH010000002">
    <property type="protein sequence ID" value="MDW5593002.1"/>
    <property type="molecule type" value="Genomic_DNA"/>
</dbReference>
<gene>
    <name evidence="1" type="ORF">R7226_01545</name>
</gene>
<reference evidence="1 2" key="2">
    <citation type="submission" date="2023-10" db="EMBL/GenBank/DDBJ databases">
        <authorList>
            <person name="Han X.F."/>
        </authorList>
    </citation>
    <scope>NUCLEOTIDE SEQUENCE [LARGE SCALE GENOMIC DNA]</scope>
    <source>
        <strain evidence="1 2">KCTC 39840</strain>
    </source>
</reference>
<evidence type="ECO:0000313" key="1">
    <source>
        <dbReference type="EMBL" id="MDW5593002.1"/>
    </source>
</evidence>
<accession>A0ABU4HJY9</accession>
<evidence type="ECO:0008006" key="3">
    <source>
        <dbReference type="Google" id="ProtNLM"/>
    </source>
</evidence>
<dbReference type="RefSeq" id="WP_318595263.1">
    <property type="nucleotide sequence ID" value="NZ_JAWSTH010000002.1"/>
</dbReference>
<protein>
    <recommendedName>
        <fullName evidence="3">DUF1640 domain-containing protein</fullName>
    </recommendedName>
</protein>
<comment type="caution">
    <text evidence="1">The sequence shown here is derived from an EMBL/GenBank/DDBJ whole genome shotgun (WGS) entry which is preliminary data.</text>
</comment>
<dbReference type="Proteomes" id="UP001284601">
    <property type="component" value="Unassembled WGS sequence"/>
</dbReference>
<organism evidence="1 2">
    <name type="scientific">Conexibacter stalactiti</name>
    <dbReference type="NCBI Taxonomy" id="1940611"/>
    <lineage>
        <taxon>Bacteria</taxon>
        <taxon>Bacillati</taxon>
        <taxon>Actinomycetota</taxon>
        <taxon>Thermoleophilia</taxon>
        <taxon>Solirubrobacterales</taxon>
        <taxon>Conexibacteraceae</taxon>
        <taxon>Conexibacter</taxon>
    </lineage>
</organism>
<name>A0ABU4HJY9_9ACTN</name>
<sequence length="144" mass="16269">MLIQIRRSGIYLGVSFLPPTGSDQPLLPETGTASAQVHARAHDRGIKTGSRPDAPDHTYELLLAARRSEVELRGREVELRAREVELRAREVELGARQIELRAREVELRARETELQVRGERRRWMIEWATVGAFVVAVAEFIGCS</sequence>
<proteinExistence type="predicted"/>
<reference evidence="2" key="1">
    <citation type="submission" date="2023-07" db="EMBL/GenBank/DDBJ databases">
        <title>Conexibacter stalactiti sp. nov., isolated from stalactites in a lava cave and emended description of the genus Conexibacter.</title>
        <authorList>
            <person name="Lee S.D."/>
        </authorList>
    </citation>
    <scope>NUCLEOTIDE SEQUENCE [LARGE SCALE GENOMIC DNA]</scope>
    <source>
        <strain evidence="2">KCTC 39840</strain>
    </source>
</reference>
<evidence type="ECO:0000313" key="2">
    <source>
        <dbReference type="Proteomes" id="UP001284601"/>
    </source>
</evidence>
<keyword evidence="2" id="KW-1185">Reference proteome</keyword>